<dbReference type="AlphaFoldDB" id="A0AB39PHZ7"/>
<dbReference type="Gene3D" id="3.40.50.1460">
    <property type="match status" value="1"/>
</dbReference>
<sequence>MHVPDPSKSRLVLIGTGTYADDALYDLPSVRRGTTALVDLLTQSRTGLFGPRDPVVLLDAEPRDMSRALDQASKQAEDTLVLYYAGHGLVDDRGELYLGARSTDPGLLATTALAFRVVRDVLAASRARYLLVILDCDFSGRAVGARTDDESALSGQLHVEGTYVLASSSGTQVSFVHEKDEYPAFTAELINLLRRGASDGPEFHTPESLFHSLTRAATSKGIPRPMRTVMGDVDLALARNIAYREPRTESLLPEAEAEAEAEAEVEAEAEAAPLPRWSVPGFAGETFAGPDLLGVEGDATALAVLLASRTLSPPLALGLFGNWGSGKTFFMHRLEEGIQKLTSEAGEDSAFCDQVVSVWFNAWHYAEANVWASLLQQIFGQLCRVKDAPERMLDEAMRQVRGVQETKAEALAESKAAQRTVVKAKAEVDRVEKEHQHALEEAAKPRVQDLLAADSKALTAFEKAAKAVGLGTFASGARGIAEAIRVSRELAENRGRFAVAGTWYRTPLLLGLGIAAVLGVAAFVVGSLMHWPSGWAATAVGLLSGAFAGQKRYTTLAGTLLQPAQELIKEADARRDTLLAEQQAKEQTVRDSLRLANASLALAKEALASAKERMREAVDALDQLTGERLLERYLAERVADAEYDRYLGVVALAHRDLRDLEAFLRKYKEDGGAGIDRIVLYIDDLDRCPPKVVATVLEAVHLLLALPLFVVVVGVDARWLSRSLLDQHPLLLSGDDTAEPNAPRSHANPGDYLDKIFQLSYSLPPMTRKNSVDLLTHSALAGQRRADEGSADLEATVSATADGFVTPSAESATDAAPQPGIPESVPLARDIGEAAAEALVLGSDELRLLEAVAPVVGSSPRIAKRFLNVYRVMKARIVTDRELQDRLGPSGDVSLMVLTALIVGFPVAVPNALAVAPHELPVRDWLNTGVRPALSGAEAARLSEFMDTAQELDGLTVGALWSWLPLVRRYAWPVAAADA</sequence>
<protein>
    <submittedName>
        <fullName evidence="5">P-loop NTPase fold protein</fullName>
    </submittedName>
</protein>
<dbReference type="GO" id="GO:0006508">
    <property type="term" value="P:proteolysis"/>
    <property type="evidence" value="ECO:0007669"/>
    <property type="project" value="InterPro"/>
</dbReference>
<dbReference type="InterPro" id="IPR011646">
    <property type="entry name" value="KAP_P-loop"/>
</dbReference>
<feature type="domain" description="Peptidase C14 caspase" evidence="3">
    <location>
        <begin position="12"/>
        <end position="199"/>
    </location>
</feature>
<dbReference type="InterPro" id="IPR052754">
    <property type="entry name" value="NTPase_KAP_P-loop"/>
</dbReference>
<organism evidence="5">
    <name type="scientific">Streptomyces sp. R21</name>
    <dbReference type="NCBI Taxonomy" id="3238627"/>
    <lineage>
        <taxon>Bacteria</taxon>
        <taxon>Bacillati</taxon>
        <taxon>Actinomycetota</taxon>
        <taxon>Actinomycetes</taxon>
        <taxon>Kitasatosporales</taxon>
        <taxon>Streptomycetaceae</taxon>
        <taxon>Streptomyces</taxon>
    </lineage>
</organism>
<feature type="coiled-coil region" evidence="1">
    <location>
        <begin position="393"/>
        <end position="441"/>
    </location>
</feature>
<dbReference type="InterPro" id="IPR029030">
    <property type="entry name" value="Caspase-like_dom_sf"/>
</dbReference>
<dbReference type="Pfam" id="PF00656">
    <property type="entry name" value="Peptidase_C14"/>
    <property type="match status" value="1"/>
</dbReference>
<dbReference type="RefSeq" id="WP_369240809.1">
    <property type="nucleotide sequence ID" value="NZ_CP163435.1"/>
</dbReference>
<dbReference type="NCBIfam" id="NF047832">
    <property type="entry name" value="caspase_w_EACC1"/>
    <property type="match status" value="1"/>
</dbReference>
<feature type="coiled-coil region" evidence="1">
    <location>
        <begin position="568"/>
        <end position="627"/>
    </location>
</feature>
<accession>A0AB39PHZ7</accession>
<evidence type="ECO:0000256" key="1">
    <source>
        <dbReference type="SAM" id="Coils"/>
    </source>
</evidence>
<dbReference type="SUPFAM" id="SSF52129">
    <property type="entry name" value="Caspase-like"/>
    <property type="match status" value="1"/>
</dbReference>
<evidence type="ECO:0000313" key="5">
    <source>
        <dbReference type="EMBL" id="XDQ30660.1"/>
    </source>
</evidence>
<evidence type="ECO:0000259" key="3">
    <source>
        <dbReference type="Pfam" id="PF00656"/>
    </source>
</evidence>
<keyword evidence="2" id="KW-0472">Membrane</keyword>
<dbReference type="PANTHER" id="PTHR22674:SF6">
    <property type="entry name" value="NTPASE KAP FAMILY P-LOOP DOMAIN-CONTAINING PROTEIN 1"/>
    <property type="match status" value="1"/>
</dbReference>
<name>A0AB39PHZ7_9ACTN</name>
<feature type="domain" description="KAP NTPase" evidence="4">
    <location>
        <begin position="300"/>
        <end position="868"/>
    </location>
</feature>
<feature type="transmembrane region" description="Helical" evidence="2">
    <location>
        <begin position="503"/>
        <end position="525"/>
    </location>
</feature>
<dbReference type="InterPro" id="IPR011600">
    <property type="entry name" value="Pept_C14_caspase"/>
</dbReference>
<evidence type="ECO:0000259" key="4">
    <source>
        <dbReference type="Pfam" id="PF07693"/>
    </source>
</evidence>
<dbReference type="GO" id="GO:0004197">
    <property type="term" value="F:cysteine-type endopeptidase activity"/>
    <property type="evidence" value="ECO:0007669"/>
    <property type="project" value="InterPro"/>
</dbReference>
<dbReference type="Pfam" id="PF07693">
    <property type="entry name" value="KAP_NTPase"/>
    <property type="match status" value="1"/>
</dbReference>
<keyword evidence="1" id="KW-0175">Coiled coil</keyword>
<feature type="transmembrane region" description="Helical" evidence="2">
    <location>
        <begin position="692"/>
        <end position="715"/>
    </location>
</feature>
<dbReference type="EMBL" id="CP163435">
    <property type="protein sequence ID" value="XDQ30660.1"/>
    <property type="molecule type" value="Genomic_DNA"/>
</dbReference>
<keyword evidence="2" id="KW-0812">Transmembrane</keyword>
<keyword evidence="2" id="KW-1133">Transmembrane helix</keyword>
<evidence type="ECO:0000256" key="2">
    <source>
        <dbReference type="SAM" id="Phobius"/>
    </source>
</evidence>
<gene>
    <name evidence="5" type="ORF">AB5J56_40800</name>
</gene>
<proteinExistence type="predicted"/>
<dbReference type="PANTHER" id="PTHR22674">
    <property type="entry name" value="NTPASE, KAP FAMILY P-LOOP DOMAIN-CONTAINING 1"/>
    <property type="match status" value="1"/>
</dbReference>
<reference evidence="5" key="1">
    <citation type="submission" date="2024-07" db="EMBL/GenBank/DDBJ databases">
        <authorList>
            <person name="Yu S.T."/>
        </authorList>
    </citation>
    <scope>NUCLEOTIDE SEQUENCE</scope>
    <source>
        <strain evidence="5">R21</strain>
    </source>
</reference>